<accession>A0A8H8Z1Q3</accession>
<gene>
    <name evidence="1" type="ORF">NMYAN_40073</name>
</gene>
<dbReference type="EMBL" id="CAJNAP010000034">
    <property type="protein sequence ID" value="CAE6512158.1"/>
    <property type="molecule type" value="Genomic_DNA"/>
</dbReference>
<name>A0A8H8Z1Q3_9PROT</name>
<reference evidence="1" key="1">
    <citation type="submission" date="2021-02" db="EMBL/GenBank/DDBJ databases">
        <authorList>
            <person name="Han P."/>
        </authorList>
    </citation>
    <scope>NUCLEOTIDE SEQUENCE</scope>
    <source>
        <strain evidence="1">Nitrosomonas nitrosa 18-3D</strain>
    </source>
</reference>
<comment type="caution">
    <text evidence="1">The sequence shown here is derived from an EMBL/GenBank/DDBJ whole genome shotgun (WGS) entry which is preliminary data.</text>
</comment>
<sequence>MNSSSALDWRNTRCRAAGYGMRQRLVQNMQRSLHDHVILSIRQVLTRGATRMATKTPDSAADANNG</sequence>
<dbReference type="RefSeq" id="WP_204800177.1">
    <property type="nucleotide sequence ID" value="NZ_CAJNAP010000034.1"/>
</dbReference>
<evidence type="ECO:0000313" key="1">
    <source>
        <dbReference type="EMBL" id="CAE6512158.1"/>
    </source>
</evidence>
<dbReference type="AlphaFoldDB" id="A0A8H8Z1Q3"/>
<protein>
    <submittedName>
        <fullName evidence="1">Uncharacterized protein</fullName>
    </submittedName>
</protein>
<proteinExistence type="predicted"/>
<organism evidence="1 2">
    <name type="scientific">Nitrosomonas nitrosa</name>
    <dbReference type="NCBI Taxonomy" id="52442"/>
    <lineage>
        <taxon>Bacteria</taxon>
        <taxon>Pseudomonadati</taxon>
        <taxon>Pseudomonadota</taxon>
        <taxon>Betaproteobacteria</taxon>
        <taxon>Nitrosomonadales</taxon>
        <taxon>Nitrosomonadaceae</taxon>
        <taxon>Nitrosomonas</taxon>
    </lineage>
</organism>
<evidence type="ECO:0000313" key="2">
    <source>
        <dbReference type="Proteomes" id="UP000601736"/>
    </source>
</evidence>
<dbReference type="Proteomes" id="UP000601736">
    <property type="component" value="Unassembled WGS sequence"/>
</dbReference>